<dbReference type="AlphaFoldDB" id="A0A8T2N2K4"/>
<accession>A0A8T2N2K4</accession>
<name>A0A8T2N2K4_9TELE</name>
<keyword evidence="2" id="KW-1185">Reference proteome</keyword>
<reference evidence="1" key="1">
    <citation type="thesis" date="2021" institute="BYU ScholarsArchive" country="Provo, UT, USA">
        <title>Applications of and Algorithms for Genome Assembly and Genomic Analyses with an Emphasis on Marine Teleosts.</title>
        <authorList>
            <person name="Pickett B.D."/>
        </authorList>
    </citation>
    <scope>NUCLEOTIDE SEQUENCE</scope>
    <source>
        <strain evidence="1">HI-2016</strain>
    </source>
</reference>
<gene>
    <name evidence="1" type="ORF">JZ751_016574</name>
</gene>
<dbReference type="Proteomes" id="UP000824540">
    <property type="component" value="Unassembled WGS sequence"/>
</dbReference>
<organism evidence="1 2">
    <name type="scientific">Albula glossodonta</name>
    <name type="common">roundjaw bonefish</name>
    <dbReference type="NCBI Taxonomy" id="121402"/>
    <lineage>
        <taxon>Eukaryota</taxon>
        <taxon>Metazoa</taxon>
        <taxon>Chordata</taxon>
        <taxon>Craniata</taxon>
        <taxon>Vertebrata</taxon>
        <taxon>Euteleostomi</taxon>
        <taxon>Actinopterygii</taxon>
        <taxon>Neopterygii</taxon>
        <taxon>Teleostei</taxon>
        <taxon>Albuliformes</taxon>
        <taxon>Albulidae</taxon>
        <taxon>Albula</taxon>
    </lineage>
</organism>
<proteinExistence type="predicted"/>
<evidence type="ECO:0000313" key="2">
    <source>
        <dbReference type="Proteomes" id="UP000824540"/>
    </source>
</evidence>
<dbReference type="EMBL" id="JAFBMS010000275">
    <property type="protein sequence ID" value="KAG9331912.1"/>
    <property type="molecule type" value="Genomic_DNA"/>
</dbReference>
<comment type="caution">
    <text evidence="1">The sequence shown here is derived from an EMBL/GenBank/DDBJ whole genome shotgun (WGS) entry which is preliminary data.</text>
</comment>
<dbReference type="OrthoDB" id="8963815at2759"/>
<sequence length="152" mass="17198">MRINNSELHDLSLSQGRFKARLLHSRQSVMDGIDYTGVEQNPQGLEHGMEGSPAYVLSREEREILSNIKEEVVDDMGTGIMGGVEMGNEFDVKEEDVIKFWVKEERESDEEIGRDENAHADGENNGLFFSGFADPSSWNHNTGKSRCLFHCF</sequence>
<protein>
    <submittedName>
        <fullName evidence="1">Uncharacterized protein</fullName>
    </submittedName>
</protein>
<evidence type="ECO:0000313" key="1">
    <source>
        <dbReference type="EMBL" id="KAG9331912.1"/>
    </source>
</evidence>